<dbReference type="GO" id="GO:0046872">
    <property type="term" value="F:metal ion binding"/>
    <property type="evidence" value="ECO:0007669"/>
    <property type="project" value="UniProtKB-KW"/>
</dbReference>
<evidence type="ECO:0000256" key="6">
    <source>
        <dbReference type="ARBA" id="ARBA00023125"/>
    </source>
</evidence>
<gene>
    <name evidence="11" type="ORF">DAERI_030382</name>
</gene>
<dbReference type="InterPro" id="IPR010095">
    <property type="entry name" value="Cas12f1-like_TNB"/>
</dbReference>
<dbReference type="GO" id="GO:0006310">
    <property type="term" value="P:DNA recombination"/>
    <property type="evidence" value="ECO:0007669"/>
    <property type="project" value="UniProtKB-KW"/>
</dbReference>
<dbReference type="AlphaFoldDB" id="A0A2I9D3P4"/>
<evidence type="ECO:0000256" key="7">
    <source>
        <dbReference type="ARBA" id="ARBA00023172"/>
    </source>
</evidence>
<comment type="similarity">
    <text evidence="2">In the N-terminal section; belongs to the transposase 2 family.</text>
</comment>
<proteinExistence type="inferred from homology"/>
<keyword evidence="12" id="KW-1185">Reference proteome</keyword>
<dbReference type="PANTHER" id="PTHR30405">
    <property type="entry name" value="TRANSPOSASE"/>
    <property type="match status" value="1"/>
</dbReference>
<dbReference type="InterPro" id="IPR001959">
    <property type="entry name" value="Transposase"/>
</dbReference>
<keyword evidence="5" id="KW-0862">Zinc</keyword>
<dbReference type="InterPro" id="IPR021027">
    <property type="entry name" value="Transposase_put_HTH"/>
</dbReference>
<keyword evidence="6" id="KW-0238">DNA-binding</keyword>
<evidence type="ECO:0000256" key="3">
    <source>
        <dbReference type="ARBA" id="ARBA00022578"/>
    </source>
</evidence>
<dbReference type="RefSeq" id="WP_103128642.1">
    <property type="nucleotide sequence ID" value="NZ_BFAG01000003.1"/>
</dbReference>
<dbReference type="Pfam" id="PF01385">
    <property type="entry name" value="OrfB_IS605"/>
    <property type="match status" value="1"/>
</dbReference>
<evidence type="ECO:0000256" key="1">
    <source>
        <dbReference type="ARBA" id="ARBA00008761"/>
    </source>
</evidence>
<dbReference type="Pfam" id="PF12323">
    <property type="entry name" value="HTH_OrfB_IS605"/>
    <property type="match status" value="1"/>
</dbReference>
<dbReference type="GO" id="GO:0003677">
    <property type="term" value="F:DNA binding"/>
    <property type="evidence" value="ECO:0007669"/>
    <property type="project" value="UniProtKB-KW"/>
</dbReference>
<protein>
    <submittedName>
        <fullName evidence="11">Transposase, IS891/IS1136/IS1341</fullName>
    </submittedName>
</protein>
<comment type="caution">
    <text evidence="11">The sequence shown here is derived from an EMBL/GenBank/DDBJ whole genome shotgun (WGS) entry which is preliminary data.</text>
</comment>
<dbReference type="PANTHER" id="PTHR30405:SF25">
    <property type="entry name" value="RNA-GUIDED DNA ENDONUCLEASE INSQ-RELATED"/>
    <property type="match status" value="1"/>
</dbReference>
<keyword evidence="4" id="KW-0479">Metal-binding</keyword>
<keyword evidence="7" id="KW-0233">DNA recombination</keyword>
<dbReference type="Proteomes" id="UP000236569">
    <property type="component" value="Unassembled WGS sequence"/>
</dbReference>
<comment type="similarity">
    <text evidence="1">In the C-terminal section; belongs to the transposase 35 family.</text>
</comment>
<evidence type="ECO:0000313" key="11">
    <source>
        <dbReference type="EMBL" id="GBF05216.1"/>
    </source>
</evidence>
<dbReference type="GO" id="GO:0032196">
    <property type="term" value="P:transposition"/>
    <property type="evidence" value="ECO:0007669"/>
    <property type="project" value="UniProtKB-KW"/>
</dbReference>
<organism evidence="11 12">
    <name type="scientific">Deinococcus aerius</name>
    <dbReference type="NCBI Taxonomy" id="200253"/>
    <lineage>
        <taxon>Bacteria</taxon>
        <taxon>Thermotogati</taxon>
        <taxon>Deinococcota</taxon>
        <taxon>Deinococci</taxon>
        <taxon>Deinococcales</taxon>
        <taxon>Deinococcaceae</taxon>
        <taxon>Deinococcus</taxon>
    </lineage>
</organism>
<evidence type="ECO:0000313" key="12">
    <source>
        <dbReference type="Proteomes" id="UP000236569"/>
    </source>
</evidence>
<dbReference type="NCBIfam" id="TIGR01766">
    <property type="entry name" value="IS200/IS605 family accessory protein TnpB-like domain"/>
    <property type="match status" value="1"/>
</dbReference>
<evidence type="ECO:0000256" key="4">
    <source>
        <dbReference type="ARBA" id="ARBA00022723"/>
    </source>
</evidence>
<feature type="domain" description="Cas12f1-like TNB" evidence="9">
    <location>
        <begin position="313"/>
        <end position="379"/>
    </location>
</feature>
<keyword evidence="3" id="KW-0815">Transposition</keyword>
<dbReference type="Pfam" id="PF07282">
    <property type="entry name" value="Cas12f1-like_TNB"/>
    <property type="match status" value="1"/>
</dbReference>
<accession>A0A2I9D3P4</accession>
<evidence type="ECO:0000256" key="2">
    <source>
        <dbReference type="ARBA" id="ARBA00011044"/>
    </source>
</evidence>
<name>A0A2I9D3P4_9DEIO</name>
<evidence type="ECO:0000259" key="8">
    <source>
        <dbReference type="Pfam" id="PF01385"/>
    </source>
</evidence>
<sequence length="405" mass="45648">MAPRSSYLPGPWQTPFKEVPHIQTTTHLKTFRYRLRPTKAQESVLLEQLRFCRNLYNAALQERRDAYRKAGVSITAYDQMKDLTEIKAALPEYAGVYSQVLQDVLKRLDKAFKAFFRRVKAGQTPGYPRFKGAGWYDSICYPQSGFSVSAKTAFFSKIGNLRIRLHRPLEGKVKTATIRRECGEWYVSYVCEVQAQPLPATGSAVGVDVGTTWFAITSDGEFVENPRHFQRGMKKLRVAQRALSRRKRGSNRRKKAKAVVAKLHRKVARQRLDFHHKTATKLIRENDLVAHEALNVSGMGRGNLARSIHDVGWGQFFSLLSLKAASAGRTVTTVDPRYTSQTCHECGRACRENRIGQAKFRCVNCGHTANADHNAALNILARALPSVQNVEVIRGLRSLALQCVE</sequence>
<evidence type="ECO:0000256" key="5">
    <source>
        <dbReference type="ARBA" id="ARBA00022833"/>
    </source>
</evidence>
<evidence type="ECO:0000259" key="10">
    <source>
        <dbReference type="Pfam" id="PF12323"/>
    </source>
</evidence>
<dbReference type="InterPro" id="IPR051399">
    <property type="entry name" value="RNA-guided_DNA_endo/Transpos"/>
</dbReference>
<feature type="domain" description="Transposase putative helix-turn-helix" evidence="10">
    <location>
        <begin position="28"/>
        <end position="69"/>
    </location>
</feature>
<feature type="domain" description="Probable transposase IS891/IS1136/IS1341" evidence="8">
    <location>
        <begin position="188"/>
        <end position="299"/>
    </location>
</feature>
<evidence type="ECO:0000259" key="9">
    <source>
        <dbReference type="Pfam" id="PF07282"/>
    </source>
</evidence>
<reference evidence="12" key="1">
    <citation type="submission" date="2018-01" db="EMBL/GenBank/DDBJ databases">
        <title>Draft Genome Sequence of the Radioresistant Bacterium Deinococcus aerius TR0125, Isolated from the Higher Atmosphere above Japan.</title>
        <authorList>
            <person name="Satoh K."/>
            <person name="Arai H."/>
            <person name="Sanzen T."/>
            <person name="Kawaguchi Y."/>
            <person name="Hayashi H."/>
            <person name="Yokobori S."/>
            <person name="Yamagishi A."/>
            <person name="Oono Y."/>
            <person name="Narumi I."/>
        </authorList>
    </citation>
    <scope>NUCLEOTIDE SEQUENCE [LARGE SCALE GENOMIC DNA]</scope>
    <source>
        <strain evidence="12">TR0125</strain>
    </source>
</reference>
<dbReference type="NCBIfam" id="NF040570">
    <property type="entry name" value="guided_TnpB"/>
    <property type="match status" value="1"/>
</dbReference>
<dbReference type="EMBL" id="BFAG01000003">
    <property type="protein sequence ID" value="GBF05216.1"/>
    <property type="molecule type" value="Genomic_DNA"/>
</dbReference>